<protein>
    <submittedName>
        <fullName evidence="1">Tail tubular protein A</fullName>
    </submittedName>
</protein>
<dbReference type="EMBL" id="MN478376">
    <property type="protein sequence ID" value="QGH45090.1"/>
    <property type="molecule type" value="Genomic_DNA"/>
</dbReference>
<dbReference type="Pfam" id="PF17212">
    <property type="entry name" value="Tube"/>
    <property type="match status" value="1"/>
</dbReference>
<evidence type="ECO:0000313" key="1">
    <source>
        <dbReference type="EMBL" id="QGH45090.1"/>
    </source>
</evidence>
<proteinExistence type="predicted"/>
<dbReference type="Proteomes" id="UP000386225">
    <property type="component" value="Segment"/>
</dbReference>
<keyword evidence="2" id="KW-1185">Reference proteome</keyword>
<reference evidence="1 2" key="1">
    <citation type="submission" date="2019-09" db="EMBL/GenBank/DDBJ databases">
        <title>Bacteriophage as agents antimicrobiens.</title>
        <authorList>
            <person name="Lightbourn L."/>
            <person name="Amarillas L."/>
            <person name="Estrada M."/>
            <person name="Leon R."/>
            <person name="Figueroa L."/>
            <person name="Patron O."/>
            <person name="Leon J."/>
        </authorList>
    </citation>
    <scope>NUCLEOTIDE SEQUENCE [LARGE SCALE GENOMIC DNA]</scope>
</reference>
<accession>A0A5Q2U7B7</accession>
<dbReference type="InterPro" id="IPR033767">
    <property type="entry name" value="Tail_Gp11"/>
</dbReference>
<name>A0A5Q2U7B7_9CAUD</name>
<evidence type="ECO:0000313" key="2">
    <source>
        <dbReference type="Proteomes" id="UP000386225"/>
    </source>
</evidence>
<sequence>MQLSINTRLDAINYIIGCIGLAPVAAEDEYNLDVAQAAMALDNISRSIQDNKGEGWWFNRELNWKLAPDPTTKQVLVPNNTLSVYYIDNMGRQKRIATRGRALYDVKQYRFDMSKLADSNGYLNLTLVTQLEFDDLPYTVKEAISTRAGVRFAASNEMDINRIKILQSQADDAYFAMQAEQTSQQKNNAFKDNMSMVQFDIVGGGYNNWTGEG</sequence>
<organism evidence="1 2">
    <name type="scientific">Ralstonia phage Reminis</name>
    <dbReference type="NCBI Taxonomy" id="2662139"/>
    <lineage>
        <taxon>Viruses</taxon>
        <taxon>Duplodnaviria</taxon>
        <taxon>Heunggongvirae</taxon>
        <taxon>Uroviricota</taxon>
        <taxon>Caudoviricetes</taxon>
        <taxon>Autographivirales</taxon>
        <taxon>Autographivirales incertae sedis</taxon>
        <taxon>Reminisvirus</taxon>
        <taxon>Reminisvirus reminis</taxon>
    </lineage>
</organism>